<evidence type="ECO:0000256" key="3">
    <source>
        <dbReference type="ARBA" id="ARBA00004906"/>
    </source>
</evidence>
<protein>
    <recommendedName>
        <fullName evidence="4">RING-type E3 ubiquitin transferase</fullName>
        <ecNumber evidence="4">2.3.2.27</ecNumber>
    </recommendedName>
</protein>
<evidence type="ECO:0000256" key="6">
    <source>
        <dbReference type="ARBA" id="ARBA00022679"/>
    </source>
</evidence>
<dbReference type="UniPathway" id="UPA00143"/>
<dbReference type="Pfam" id="PF07714">
    <property type="entry name" value="PK_Tyr_Ser-Thr"/>
    <property type="match status" value="1"/>
</dbReference>
<dbReference type="SUPFAM" id="SSF57850">
    <property type="entry name" value="RING/U-box"/>
    <property type="match status" value="1"/>
</dbReference>
<keyword evidence="8" id="KW-0418">Kinase</keyword>
<evidence type="ECO:0000259" key="15">
    <source>
        <dbReference type="PROSITE" id="PS51698"/>
    </source>
</evidence>
<name>A0A7J7CB08_TRIWF</name>
<dbReference type="SMART" id="SM00504">
    <property type="entry name" value="Ubox"/>
    <property type="match status" value="1"/>
</dbReference>
<dbReference type="InterPro" id="IPR014729">
    <property type="entry name" value="Rossmann-like_a/b/a_fold"/>
</dbReference>
<dbReference type="InterPro" id="IPR001245">
    <property type="entry name" value="Ser-Thr/Tyr_kinase_cat_dom"/>
</dbReference>
<comment type="catalytic activity">
    <reaction evidence="1">
        <text>S-ubiquitinyl-[E2 ubiquitin-conjugating enzyme]-L-cysteine + [acceptor protein]-L-lysine = [E2 ubiquitin-conjugating enzyme]-L-cysteine + N(6)-ubiquitinyl-[acceptor protein]-L-lysine.</text>
        <dbReference type="EC" id="2.3.2.27"/>
    </reaction>
</comment>
<dbReference type="InterPro" id="IPR000719">
    <property type="entry name" value="Prot_kinase_dom"/>
</dbReference>
<dbReference type="InterPro" id="IPR008271">
    <property type="entry name" value="Ser/Thr_kinase_AS"/>
</dbReference>
<proteinExistence type="predicted"/>
<dbReference type="Pfam" id="PF04564">
    <property type="entry name" value="U-box"/>
    <property type="match status" value="1"/>
</dbReference>
<gene>
    <name evidence="16" type="ORF">HS088_TW19G00650</name>
</gene>
<dbReference type="EC" id="2.3.2.27" evidence="4"/>
<dbReference type="InParanoid" id="A0A7J7CB08"/>
<evidence type="ECO:0000256" key="5">
    <source>
        <dbReference type="ARBA" id="ARBA00022527"/>
    </source>
</evidence>
<evidence type="ECO:0000256" key="4">
    <source>
        <dbReference type="ARBA" id="ARBA00012483"/>
    </source>
</evidence>
<dbReference type="SMART" id="SM00220">
    <property type="entry name" value="S_TKc"/>
    <property type="match status" value="1"/>
</dbReference>
<keyword evidence="5" id="KW-0723">Serine/threonine-protein kinase</keyword>
<evidence type="ECO:0000313" key="16">
    <source>
        <dbReference type="EMBL" id="KAF5731047.1"/>
    </source>
</evidence>
<evidence type="ECO:0000256" key="10">
    <source>
        <dbReference type="ARBA" id="ARBA00022840"/>
    </source>
</evidence>
<feature type="region of interest" description="Disordered" evidence="13">
    <location>
        <begin position="300"/>
        <end position="324"/>
    </location>
</feature>
<evidence type="ECO:0000259" key="14">
    <source>
        <dbReference type="PROSITE" id="PS50011"/>
    </source>
</evidence>
<dbReference type="GO" id="GO:0004672">
    <property type="term" value="F:protein kinase activity"/>
    <property type="evidence" value="ECO:0007669"/>
    <property type="project" value="InterPro"/>
</dbReference>
<feature type="domain" description="U-box" evidence="15">
    <location>
        <begin position="742"/>
        <end position="812"/>
    </location>
</feature>
<dbReference type="InterPro" id="IPR013083">
    <property type="entry name" value="Znf_RING/FYVE/PHD"/>
</dbReference>
<dbReference type="PROSITE" id="PS00107">
    <property type="entry name" value="PROTEIN_KINASE_ATP"/>
    <property type="match status" value="1"/>
</dbReference>
<dbReference type="Gene3D" id="3.30.40.10">
    <property type="entry name" value="Zinc/RING finger domain, C3HC4 (zinc finger)"/>
    <property type="match status" value="1"/>
</dbReference>
<dbReference type="CDD" id="cd16655">
    <property type="entry name" value="RING-Ubox_WDSUB1-like"/>
    <property type="match status" value="1"/>
</dbReference>
<dbReference type="InterPro" id="IPR011009">
    <property type="entry name" value="Kinase-like_dom_sf"/>
</dbReference>
<evidence type="ECO:0000256" key="2">
    <source>
        <dbReference type="ARBA" id="ARBA00003861"/>
    </source>
</evidence>
<dbReference type="Proteomes" id="UP000593562">
    <property type="component" value="Unassembled WGS sequence"/>
</dbReference>
<dbReference type="Gene3D" id="3.30.200.20">
    <property type="entry name" value="Phosphorylase Kinase, domain 1"/>
    <property type="match status" value="1"/>
</dbReference>
<comment type="pathway">
    <text evidence="3">Protein modification; protein ubiquitination.</text>
</comment>
<comment type="function">
    <text evidence="2">Functions as an E3 ubiquitin ligase.</text>
</comment>
<keyword evidence="6" id="KW-0808">Transferase</keyword>
<feature type="binding site" evidence="11">
    <location>
        <position position="486"/>
    </location>
    <ligand>
        <name>ATP</name>
        <dbReference type="ChEBI" id="CHEBI:30616"/>
    </ligand>
</feature>
<dbReference type="GO" id="GO:0005524">
    <property type="term" value="F:ATP binding"/>
    <property type="evidence" value="ECO:0007669"/>
    <property type="project" value="UniProtKB-UniRule"/>
</dbReference>
<keyword evidence="10 11" id="KW-0067">ATP-binding</keyword>
<dbReference type="FunCoup" id="A0A7J7CB08">
    <property type="interactions" value="87"/>
</dbReference>
<dbReference type="SUPFAM" id="SSF52402">
    <property type="entry name" value="Adenine nucleotide alpha hydrolases-like"/>
    <property type="match status" value="1"/>
</dbReference>
<dbReference type="InterPro" id="IPR003613">
    <property type="entry name" value="Ubox_domain"/>
</dbReference>
<evidence type="ECO:0000256" key="8">
    <source>
        <dbReference type="ARBA" id="ARBA00022777"/>
    </source>
</evidence>
<evidence type="ECO:0000256" key="7">
    <source>
        <dbReference type="ARBA" id="ARBA00022741"/>
    </source>
</evidence>
<dbReference type="PROSITE" id="PS50011">
    <property type="entry name" value="PROTEIN_KINASE_DOM"/>
    <property type="match status" value="1"/>
</dbReference>
<evidence type="ECO:0000256" key="12">
    <source>
        <dbReference type="SAM" id="Coils"/>
    </source>
</evidence>
<dbReference type="GO" id="GO:0061630">
    <property type="term" value="F:ubiquitin protein ligase activity"/>
    <property type="evidence" value="ECO:0007669"/>
    <property type="project" value="UniProtKB-EC"/>
</dbReference>
<dbReference type="CDD" id="cd01989">
    <property type="entry name" value="USP_STK_Ubox_N"/>
    <property type="match status" value="1"/>
</dbReference>
<keyword evidence="12" id="KW-0175">Coiled coil</keyword>
<organism evidence="16 17">
    <name type="scientific">Tripterygium wilfordii</name>
    <name type="common">Thunder God vine</name>
    <dbReference type="NCBI Taxonomy" id="458696"/>
    <lineage>
        <taxon>Eukaryota</taxon>
        <taxon>Viridiplantae</taxon>
        <taxon>Streptophyta</taxon>
        <taxon>Embryophyta</taxon>
        <taxon>Tracheophyta</taxon>
        <taxon>Spermatophyta</taxon>
        <taxon>Magnoliopsida</taxon>
        <taxon>eudicotyledons</taxon>
        <taxon>Gunneridae</taxon>
        <taxon>Pentapetalae</taxon>
        <taxon>rosids</taxon>
        <taxon>fabids</taxon>
        <taxon>Celastrales</taxon>
        <taxon>Celastraceae</taxon>
        <taxon>Tripterygium</taxon>
    </lineage>
</organism>
<dbReference type="PROSITE" id="PS00108">
    <property type="entry name" value="PROTEIN_KINASE_ST"/>
    <property type="match status" value="1"/>
</dbReference>
<feature type="domain" description="Protein kinase" evidence="14">
    <location>
        <begin position="459"/>
        <end position="722"/>
    </location>
</feature>
<feature type="coiled-coil region" evidence="12">
    <location>
        <begin position="332"/>
        <end position="366"/>
    </location>
</feature>
<keyword evidence="7 11" id="KW-0547">Nucleotide-binding</keyword>
<evidence type="ECO:0000256" key="11">
    <source>
        <dbReference type="PROSITE-ProRule" id="PRU10141"/>
    </source>
</evidence>
<sequence length="812" mass="91260">MGGNEIKEADELFEPCLPSLTVAIAINGKRESKYVVKWALEKFVTEAKVVFKLIHIRPEITSVPTLMGNSIPISHVREDVAAAYKKEVEWQTSALLLPYTKMCGQRQFLLYVQVDVVVVESDDVANAIAQQVAKYNITKLVIGASARGIFARKVKRHNMSSRISACSPNFCTVYAISKGKLSSVRPSDLKIDASIEDDSSETSCSVNSSSSYTSSSQTELVSVGSYSHFHSPSLPMQRFHALSAINQNLLHSRASSIDANHSRNLSLDIEEERDTTSLCVYSSDIEHAIGGTSSYKGLLKDSQSHVSDQASTSDVHSEHSSSDTQVDINFELEKLRIELRHVRGMYAVAQRETLDASRKINNLNERRSEEAMKLKEITYKEEEAGELARKEMERCEAARMEADYVRECAEKEASQRQEIEMKALRDIKEREKLEKALVGPVHQYQKFTWEEIVSATSSFSESLRIGMGAYGTVYKCSLHQTTAAVKVLHSNENQNNKQFQQELEILSKIRHPHLLILLGACPDRGCLIYEYMENGSLEDRLFRVNGTPSIPWFERYRIAWEVASALVFLHSSKPKPIIHRDLKPANILLDRNFVSRIGDVGLSMVLNSDASYVSTMFKDTAPAGTLCYIDPEYQRTGLISPKSDVYAFGMVILQLLTAKPAVALTHKVETALDDGRLVTILDSEAGNWPIEETKELALLGLNCAELRRRDRPDLKEKVLPVLERLKELADRARDSFSRIQPLPPNHFICPILKDVMNEPCVAADGYTYDRKAIEQWLTDDDKSPITNLPLPNKVLLPNRTLLSAIMDWKSRN</sequence>
<evidence type="ECO:0000256" key="13">
    <source>
        <dbReference type="SAM" id="MobiDB-lite"/>
    </source>
</evidence>
<dbReference type="GO" id="GO:0016567">
    <property type="term" value="P:protein ubiquitination"/>
    <property type="evidence" value="ECO:0007669"/>
    <property type="project" value="UniProtKB-UniPathway"/>
</dbReference>
<dbReference type="PANTHER" id="PTHR45647:SF15">
    <property type="entry name" value="U-BOX DOMAIN-CONTAINING PROTEIN 35"/>
    <property type="match status" value="1"/>
</dbReference>
<dbReference type="Gene3D" id="3.40.50.620">
    <property type="entry name" value="HUPs"/>
    <property type="match status" value="1"/>
</dbReference>
<comment type="caution">
    <text evidence="16">The sequence shown here is derived from an EMBL/GenBank/DDBJ whole genome shotgun (WGS) entry which is preliminary data.</text>
</comment>
<dbReference type="EMBL" id="JAAARO010000019">
    <property type="protein sequence ID" value="KAF5731047.1"/>
    <property type="molecule type" value="Genomic_DNA"/>
</dbReference>
<evidence type="ECO:0000313" key="17">
    <source>
        <dbReference type="Proteomes" id="UP000593562"/>
    </source>
</evidence>
<dbReference type="InterPro" id="IPR017441">
    <property type="entry name" value="Protein_kinase_ATP_BS"/>
</dbReference>
<keyword evidence="9" id="KW-0833">Ubl conjugation pathway</keyword>
<dbReference type="PANTHER" id="PTHR45647">
    <property type="entry name" value="OS02G0152300 PROTEIN"/>
    <property type="match status" value="1"/>
</dbReference>
<dbReference type="SUPFAM" id="SSF56112">
    <property type="entry name" value="Protein kinase-like (PK-like)"/>
    <property type="match status" value="1"/>
</dbReference>
<evidence type="ECO:0000256" key="1">
    <source>
        <dbReference type="ARBA" id="ARBA00000900"/>
    </source>
</evidence>
<dbReference type="Gene3D" id="1.10.510.10">
    <property type="entry name" value="Transferase(Phosphotransferase) domain 1"/>
    <property type="match status" value="1"/>
</dbReference>
<reference evidence="16 17" key="1">
    <citation type="journal article" date="2020" name="Nat. Commun.">
        <title>Genome of Tripterygium wilfordii and identification of cytochrome P450 involved in triptolide biosynthesis.</title>
        <authorList>
            <person name="Tu L."/>
            <person name="Su P."/>
            <person name="Zhang Z."/>
            <person name="Gao L."/>
            <person name="Wang J."/>
            <person name="Hu T."/>
            <person name="Zhou J."/>
            <person name="Zhang Y."/>
            <person name="Zhao Y."/>
            <person name="Liu Y."/>
            <person name="Song Y."/>
            <person name="Tong Y."/>
            <person name="Lu Y."/>
            <person name="Yang J."/>
            <person name="Xu C."/>
            <person name="Jia M."/>
            <person name="Peters R.J."/>
            <person name="Huang L."/>
            <person name="Gao W."/>
        </authorList>
    </citation>
    <scope>NUCLEOTIDE SEQUENCE [LARGE SCALE GENOMIC DNA]</scope>
    <source>
        <strain evidence="17">cv. XIE 37</strain>
        <tissue evidence="16">Leaf</tissue>
    </source>
</reference>
<dbReference type="AlphaFoldDB" id="A0A7J7CB08"/>
<dbReference type="InterPro" id="IPR051348">
    <property type="entry name" value="U-box_ubiquitin_ligases"/>
</dbReference>
<dbReference type="PROSITE" id="PS51698">
    <property type="entry name" value="U_BOX"/>
    <property type="match status" value="1"/>
</dbReference>
<accession>A0A7J7CB08</accession>
<keyword evidence="17" id="KW-1185">Reference proteome</keyword>
<evidence type="ECO:0000256" key="9">
    <source>
        <dbReference type="ARBA" id="ARBA00022786"/>
    </source>
</evidence>